<dbReference type="EMBL" id="MU865464">
    <property type="protein sequence ID" value="KAK4222583.1"/>
    <property type="molecule type" value="Genomic_DNA"/>
</dbReference>
<sequence length="276" mass="32931">MECRHSFKEPIRIEYKNQSNCRIRFFKTDQEKLASTISLKLRFNKFIGRTTGGASYRSRCRSPCSRCWPTEANSNPTSENDTPEVILCDNRPRCATQETQQIIIPAPYPTHLPYEVDNYRLPSGRTIKREWEKHLADWTIQTAKGSIKKHSKRALRGEVYYRLKYWWQLRLNDLREEYERMIIRYKDLWKLERKVWRKEEEKEEDHIFEHFLWDIKYAIILFKDSENGVLLKTLAADQPDAVRQLFWVHDDPQLVLLASNQNPGGVPVTSSHRHHQ</sequence>
<reference evidence="1" key="2">
    <citation type="submission" date="2023-05" db="EMBL/GenBank/DDBJ databases">
        <authorList>
            <consortium name="Lawrence Berkeley National Laboratory"/>
            <person name="Steindorff A."/>
            <person name="Hensen N."/>
            <person name="Bonometti L."/>
            <person name="Westerberg I."/>
            <person name="Brannstrom I.O."/>
            <person name="Guillou S."/>
            <person name="Cros-Aarteil S."/>
            <person name="Calhoun S."/>
            <person name="Haridas S."/>
            <person name="Kuo A."/>
            <person name="Mondo S."/>
            <person name="Pangilinan J."/>
            <person name="Riley R."/>
            <person name="Labutti K."/>
            <person name="Andreopoulos B."/>
            <person name="Lipzen A."/>
            <person name="Chen C."/>
            <person name="Yanf M."/>
            <person name="Daum C."/>
            <person name="Ng V."/>
            <person name="Clum A."/>
            <person name="Ohm R."/>
            <person name="Martin F."/>
            <person name="Silar P."/>
            <person name="Natvig D."/>
            <person name="Lalanne C."/>
            <person name="Gautier V."/>
            <person name="Ament-Velasquez S.L."/>
            <person name="Kruys A."/>
            <person name="Hutchinson M.I."/>
            <person name="Powell A.J."/>
            <person name="Barry K."/>
            <person name="Miller A.N."/>
            <person name="Grigoriev I.V."/>
            <person name="Debuchy R."/>
            <person name="Gladieux P."/>
            <person name="Thoren M.H."/>
            <person name="Johannesson H."/>
        </authorList>
    </citation>
    <scope>NUCLEOTIDE SEQUENCE</scope>
    <source>
        <strain evidence="1">CBS 990.96</strain>
    </source>
</reference>
<accession>A0AAN6YQF8</accession>
<keyword evidence="2" id="KW-1185">Reference proteome</keyword>
<evidence type="ECO:0000313" key="2">
    <source>
        <dbReference type="Proteomes" id="UP001301958"/>
    </source>
</evidence>
<evidence type="ECO:0000313" key="1">
    <source>
        <dbReference type="EMBL" id="KAK4222583.1"/>
    </source>
</evidence>
<dbReference type="AlphaFoldDB" id="A0AAN6YQF8"/>
<dbReference type="Proteomes" id="UP001301958">
    <property type="component" value="Unassembled WGS sequence"/>
</dbReference>
<gene>
    <name evidence="1" type="ORF">QBC38DRAFT_448156</name>
</gene>
<proteinExistence type="predicted"/>
<protein>
    <submittedName>
        <fullName evidence="1">Uncharacterized protein</fullName>
    </submittedName>
</protein>
<reference evidence="1" key="1">
    <citation type="journal article" date="2023" name="Mol. Phylogenet. Evol.">
        <title>Genome-scale phylogeny and comparative genomics of the fungal order Sordariales.</title>
        <authorList>
            <person name="Hensen N."/>
            <person name="Bonometti L."/>
            <person name="Westerberg I."/>
            <person name="Brannstrom I.O."/>
            <person name="Guillou S."/>
            <person name="Cros-Aarteil S."/>
            <person name="Calhoun S."/>
            <person name="Haridas S."/>
            <person name="Kuo A."/>
            <person name="Mondo S."/>
            <person name="Pangilinan J."/>
            <person name="Riley R."/>
            <person name="LaButti K."/>
            <person name="Andreopoulos B."/>
            <person name="Lipzen A."/>
            <person name="Chen C."/>
            <person name="Yan M."/>
            <person name="Daum C."/>
            <person name="Ng V."/>
            <person name="Clum A."/>
            <person name="Steindorff A."/>
            <person name="Ohm R.A."/>
            <person name="Martin F."/>
            <person name="Silar P."/>
            <person name="Natvig D.O."/>
            <person name="Lalanne C."/>
            <person name="Gautier V."/>
            <person name="Ament-Velasquez S.L."/>
            <person name="Kruys A."/>
            <person name="Hutchinson M.I."/>
            <person name="Powell A.J."/>
            <person name="Barry K."/>
            <person name="Miller A.N."/>
            <person name="Grigoriev I.V."/>
            <person name="Debuchy R."/>
            <person name="Gladieux P."/>
            <person name="Hiltunen Thoren M."/>
            <person name="Johannesson H."/>
        </authorList>
    </citation>
    <scope>NUCLEOTIDE SEQUENCE</scope>
    <source>
        <strain evidence="1">CBS 990.96</strain>
    </source>
</reference>
<organism evidence="1 2">
    <name type="scientific">Podospora fimiseda</name>
    <dbReference type="NCBI Taxonomy" id="252190"/>
    <lineage>
        <taxon>Eukaryota</taxon>
        <taxon>Fungi</taxon>
        <taxon>Dikarya</taxon>
        <taxon>Ascomycota</taxon>
        <taxon>Pezizomycotina</taxon>
        <taxon>Sordariomycetes</taxon>
        <taxon>Sordariomycetidae</taxon>
        <taxon>Sordariales</taxon>
        <taxon>Podosporaceae</taxon>
        <taxon>Podospora</taxon>
    </lineage>
</organism>
<name>A0AAN6YQF8_9PEZI</name>
<comment type="caution">
    <text evidence="1">The sequence shown here is derived from an EMBL/GenBank/DDBJ whole genome shotgun (WGS) entry which is preliminary data.</text>
</comment>